<dbReference type="PROSITE" id="PS50977">
    <property type="entry name" value="HTH_TETR_2"/>
    <property type="match status" value="1"/>
</dbReference>
<dbReference type="eggNOG" id="COG1309">
    <property type="taxonomic scope" value="Bacteria"/>
</dbReference>
<keyword evidence="8" id="KW-1185">Reference proteome</keyword>
<evidence type="ECO:0000256" key="3">
    <source>
        <dbReference type="ARBA" id="ARBA00023163"/>
    </source>
</evidence>
<dbReference type="InterPro" id="IPR009057">
    <property type="entry name" value="Homeodomain-like_sf"/>
</dbReference>
<keyword evidence="3" id="KW-0804">Transcription</keyword>
<gene>
    <name evidence="7" type="ordered locus">Jden_0389</name>
</gene>
<dbReference type="AlphaFoldDB" id="C7QZQ1"/>
<dbReference type="KEGG" id="jde:Jden_0389"/>
<name>C7QZQ1_JONDD</name>
<sequence length="222" mass="25159">MNQSAITDAPPPTSVSHRESKREKTRLSLIRHARRLTAERGLGGFTIDELCTQVGVSRRTFFNYFASKDDAVIGAALGESWATYATDFCNTSTHPRLLDALTALLTQTMRTMLRDEHTPQHMMELFVSEPSLFARMKELTNQRHRELAALIREREGLDDGDGFAEVIAETLSHVAVHTFFEFTHRSCETGVALHEASPDLHMAVFEEAFRTKLTYLSRLFQQ</sequence>
<evidence type="ECO:0000256" key="2">
    <source>
        <dbReference type="ARBA" id="ARBA00023125"/>
    </source>
</evidence>
<proteinExistence type="predicted"/>
<evidence type="ECO:0000313" key="8">
    <source>
        <dbReference type="Proteomes" id="UP000000628"/>
    </source>
</evidence>
<dbReference type="PROSITE" id="PS01081">
    <property type="entry name" value="HTH_TETR_1"/>
    <property type="match status" value="1"/>
</dbReference>
<dbReference type="EMBL" id="CP001706">
    <property type="protein sequence ID" value="ACV08057.1"/>
    <property type="molecule type" value="Genomic_DNA"/>
</dbReference>
<reference evidence="7 8" key="1">
    <citation type="journal article" date="2009" name="Stand. Genomic Sci.">
        <title>Complete genome sequence of Jonesia denitrificans type strain (Prevot 55134).</title>
        <authorList>
            <person name="Pukall R."/>
            <person name="Gehrich-Schroter G."/>
            <person name="Lapidus A."/>
            <person name="Nolan M."/>
            <person name="Glavina Del Rio T."/>
            <person name="Lucas S."/>
            <person name="Chen F."/>
            <person name="Tice H."/>
            <person name="Pitluck S."/>
            <person name="Cheng J.F."/>
            <person name="Copeland A."/>
            <person name="Saunders E."/>
            <person name="Brettin T."/>
            <person name="Detter J.C."/>
            <person name="Bruce D."/>
            <person name="Goodwin L."/>
            <person name="Pati A."/>
            <person name="Ivanova N."/>
            <person name="Mavromatis K."/>
            <person name="Ovchinnikova G."/>
            <person name="Chen A."/>
            <person name="Palaniappan K."/>
            <person name="Land M."/>
            <person name="Hauser L."/>
            <person name="Chang Y.J."/>
            <person name="Jeffries C.D."/>
            <person name="Chain P."/>
            <person name="Goker M."/>
            <person name="Bristow J."/>
            <person name="Eisen J.A."/>
            <person name="Markowitz V."/>
            <person name="Hugenholtz P."/>
            <person name="Kyrpides N.C."/>
            <person name="Klenk H.P."/>
            <person name="Han C."/>
        </authorList>
    </citation>
    <scope>NUCLEOTIDE SEQUENCE [LARGE SCALE GENOMIC DNA]</scope>
    <source>
        <strain evidence="8">ATCC 14870 / DSM 20603 / BCRC 15368 / CIP 55.134 / JCM 11481 / NBRC 15587 / NCTC 10816 / Prevot 55134</strain>
    </source>
</reference>
<feature type="DNA-binding region" description="H-T-H motif" evidence="4">
    <location>
        <begin position="46"/>
        <end position="65"/>
    </location>
</feature>
<evidence type="ECO:0000259" key="6">
    <source>
        <dbReference type="PROSITE" id="PS50977"/>
    </source>
</evidence>
<evidence type="ECO:0000256" key="1">
    <source>
        <dbReference type="ARBA" id="ARBA00023015"/>
    </source>
</evidence>
<evidence type="ECO:0000256" key="5">
    <source>
        <dbReference type="SAM" id="MobiDB-lite"/>
    </source>
</evidence>
<dbReference type="HOGENOM" id="CLU_069356_2_3_11"/>
<dbReference type="Proteomes" id="UP000000628">
    <property type="component" value="Chromosome"/>
</dbReference>
<keyword evidence="1" id="KW-0805">Transcription regulation</keyword>
<dbReference type="SUPFAM" id="SSF46689">
    <property type="entry name" value="Homeodomain-like"/>
    <property type="match status" value="1"/>
</dbReference>
<accession>C7QZQ1</accession>
<dbReference type="InterPro" id="IPR001647">
    <property type="entry name" value="HTH_TetR"/>
</dbReference>
<protein>
    <submittedName>
        <fullName evidence="7">Transcriptional regulator, TetR family</fullName>
    </submittedName>
</protein>
<dbReference type="GO" id="GO:0000976">
    <property type="term" value="F:transcription cis-regulatory region binding"/>
    <property type="evidence" value="ECO:0007669"/>
    <property type="project" value="TreeGrafter"/>
</dbReference>
<dbReference type="RefSeq" id="WP_015770686.1">
    <property type="nucleotide sequence ID" value="NC_013174.1"/>
</dbReference>
<organism evidence="7 8">
    <name type="scientific">Jonesia denitrificans (strain ATCC 14870 / DSM 20603 / BCRC 15368 / CIP 55.134 / JCM 11481 / NBRC 15587 / NCTC 10816 / Prevot 55134)</name>
    <name type="common">Listeria denitrificans</name>
    <dbReference type="NCBI Taxonomy" id="471856"/>
    <lineage>
        <taxon>Bacteria</taxon>
        <taxon>Bacillati</taxon>
        <taxon>Actinomycetota</taxon>
        <taxon>Actinomycetes</taxon>
        <taxon>Micrococcales</taxon>
        <taxon>Jonesiaceae</taxon>
        <taxon>Jonesia</taxon>
    </lineage>
</organism>
<evidence type="ECO:0000313" key="7">
    <source>
        <dbReference type="EMBL" id="ACV08057.1"/>
    </source>
</evidence>
<feature type="domain" description="HTH tetR-type" evidence="6">
    <location>
        <begin position="23"/>
        <end position="83"/>
    </location>
</feature>
<dbReference type="InterPro" id="IPR050109">
    <property type="entry name" value="HTH-type_TetR-like_transc_reg"/>
</dbReference>
<dbReference type="Gene3D" id="1.10.357.10">
    <property type="entry name" value="Tetracycline Repressor, domain 2"/>
    <property type="match status" value="1"/>
</dbReference>
<evidence type="ECO:0000256" key="4">
    <source>
        <dbReference type="PROSITE-ProRule" id="PRU00335"/>
    </source>
</evidence>
<dbReference type="PANTHER" id="PTHR30055:SF234">
    <property type="entry name" value="HTH-TYPE TRANSCRIPTIONAL REGULATOR BETI"/>
    <property type="match status" value="1"/>
</dbReference>
<dbReference type="PANTHER" id="PTHR30055">
    <property type="entry name" value="HTH-TYPE TRANSCRIPTIONAL REGULATOR RUTR"/>
    <property type="match status" value="1"/>
</dbReference>
<keyword evidence="2 4" id="KW-0238">DNA-binding</keyword>
<dbReference type="Pfam" id="PF00440">
    <property type="entry name" value="TetR_N"/>
    <property type="match status" value="1"/>
</dbReference>
<feature type="region of interest" description="Disordered" evidence="5">
    <location>
        <begin position="1"/>
        <end position="24"/>
    </location>
</feature>
<dbReference type="InterPro" id="IPR023772">
    <property type="entry name" value="DNA-bd_HTH_TetR-type_CS"/>
</dbReference>
<dbReference type="STRING" id="471856.Jden_0389"/>
<dbReference type="GO" id="GO:0003700">
    <property type="term" value="F:DNA-binding transcription factor activity"/>
    <property type="evidence" value="ECO:0007669"/>
    <property type="project" value="TreeGrafter"/>
</dbReference>